<accession>A0A3M7T8R9</accession>
<dbReference type="AlphaFoldDB" id="A0A3M7T8R9"/>
<reference evidence="1 2" key="1">
    <citation type="journal article" date="2018" name="Sci. Rep.">
        <title>Genomic signatures of local adaptation to the degree of environmental predictability in rotifers.</title>
        <authorList>
            <person name="Franch-Gras L."/>
            <person name="Hahn C."/>
            <person name="Garcia-Roger E.M."/>
            <person name="Carmona M.J."/>
            <person name="Serra M."/>
            <person name="Gomez A."/>
        </authorList>
    </citation>
    <scope>NUCLEOTIDE SEQUENCE [LARGE SCALE GENOMIC DNA]</scope>
    <source>
        <strain evidence="1">HYR1</strain>
    </source>
</reference>
<dbReference type="Proteomes" id="UP000276133">
    <property type="component" value="Unassembled WGS sequence"/>
</dbReference>
<protein>
    <submittedName>
        <fullName evidence="1">Uncharacterized protein</fullName>
    </submittedName>
</protein>
<dbReference type="EMBL" id="REGN01000106">
    <property type="protein sequence ID" value="RNA44432.1"/>
    <property type="molecule type" value="Genomic_DNA"/>
</dbReference>
<organism evidence="1 2">
    <name type="scientific">Brachionus plicatilis</name>
    <name type="common">Marine rotifer</name>
    <name type="synonym">Brachionus muelleri</name>
    <dbReference type="NCBI Taxonomy" id="10195"/>
    <lineage>
        <taxon>Eukaryota</taxon>
        <taxon>Metazoa</taxon>
        <taxon>Spiralia</taxon>
        <taxon>Gnathifera</taxon>
        <taxon>Rotifera</taxon>
        <taxon>Eurotatoria</taxon>
        <taxon>Monogononta</taxon>
        <taxon>Pseudotrocha</taxon>
        <taxon>Ploima</taxon>
        <taxon>Brachionidae</taxon>
        <taxon>Brachionus</taxon>
    </lineage>
</organism>
<keyword evidence="2" id="KW-1185">Reference proteome</keyword>
<sequence>MTGKISKRILYGFRFHYFQIFPNIGNQLLNCSGNSIDRFKFVQYTKLYPSKTKFQFISPPTVGSGCTLKNININNFNNLSSIILRCVNMSNCDFDEINLKFIPNHPLVLSNELSINFVQEDFFWKPELQFTYSKLKLNYDQCILSESPKFHLFRNTFSVLFEKVKYVSRICPLIFVNKSVVLVKFDSMSDTYI</sequence>
<comment type="caution">
    <text evidence="1">The sequence shown here is derived from an EMBL/GenBank/DDBJ whole genome shotgun (WGS) entry which is preliminary data.</text>
</comment>
<evidence type="ECO:0000313" key="2">
    <source>
        <dbReference type="Proteomes" id="UP000276133"/>
    </source>
</evidence>
<evidence type="ECO:0000313" key="1">
    <source>
        <dbReference type="EMBL" id="RNA44432.1"/>
    </source>
</evidence>
<proteinExistence type="predicted"/>
<name>A0A3M7T8R9_BRAPC</name>
<gene>
    <name evidence="1" type="ORF">BpHYR1_049087</name>
</gene>